<sequence>MKLSHFLIPVALPFLLSVPLAAQSVEIAQIDFQSDPFQSSSSTSNQDLTLKLNYGPSLVSAGADAGWSQSSGTLFARAMQLSGEPILALGKSSKNLPEDEDRVIETASFIEFSLAPKEDQRISLDELRVRIGSQRLAQNEKRTESFTTQFFIRSSVDDYQNTLGAGRIYLGAASSASNTHWEEIEVDLRSDPSFENISKEVQFRIYIYLTTSEPNWLQVARVDDIVLTGTIH</sequence>
<feature type="signal peptide" evidence="1">
    <location>
        <begin position="1"/>
        <end position="22"/>
    </location>
</feature>
<accession>A0A7X1AZ49</accession>
<name>A0A7X1AZ49_9BACT</name>
<evidence type="ECO:0000313" key="3">
    <source>
        <dbReference type="Proteomes" id="UP000525652"/>
    </source>
</evidence>
<dbReference type="Proteomes" id="UP000525652">
    <property type="component" value="Unassembled WGS sequence"/>
</dbReference>
<protein>
    <submittedName>
        <fullName evidence="2">Uncharacterized protein</fullName>
    </submittedName>
</protein>
<dbReference type="EMBL" id="JACHVA010000101">
    <property type="protein sequence ID" value="MBC2602648.1"/>
    <property type="molecule type" value="Genomic_DNA"/>
</dbReference>
<keyword evidence="1" id="KW-0732">Signal</keyword>
<gene>
    <name evidence="2" type="ORF">H5P30_12770</name>
</gene>
<feature type="chain" id="PRO_5031188841" evidence="1">
    <location>
        <begin position="23"/>
        <end position="232"/>
    </location>
</feature>
<reference evidence="2 3" key="1">
    <citation type="submission" date="2020-07" db="EMBL/GenBank/DDBJ databases">
        <authorList>
            <person name="Feng X."/>
        </authorList>
    </citation>
    <scope>NUCLEOTIDE SEQUENCE [LARGE SCALE GENOMIC DNA]</scope>
    <source>
        <strain evidence="2 3">JCM14086</strain>
    </source>
</reference>
<proteinExistence type="predicted"/>
<comment type="caution">
    <text evidence="2">The sequence shown here is derived from an EMBL/GenBank/DDBJ whole genome shotgun (WGS) entry which is preliminary data.</text>
</comment>
<organism evidence="2 3">
    <name type="scientific">Puniceicoccus vermicola</name>
    <dbReference type="NCBI Taxonomy" id="388746"/>
    <lineage>
        <taxon>Bacteria</taxon>
        <taxon>Pseudomonadati</taxon>
        <taxon>Verrucomicrobiota</taxon>
        <taxon>Opitutia</taxon>
        <taxon>Puniceicoccales</taxon>
        <taxon>Puniceicoccaceae</taxon>
        <taxon>Puniceicoccus</taxon>
    </lineage>
</organism>
<dbReference type="AlphaFoldDB" id="A0A7X1AZ49"/>
<dbReference type="RefSeq" id="WP_185693314.1">
    <property type="nucleotide sequence ID" value="NZ_JACHVA010000101.1"/>
</dbReference>
<keyword evidence="3" id="KW-1185">Reference proteome</keyword>
<evidence type="ECO:0000256" key="1">
    <source>
        <dbReference type="SAM" id="SignalP"/>
    </source>
</evidence>
<evidence type="ECO:0000313" key="2">
    <source>
        <dbReference type="EMBL" id="MBC2602648.1"/>
    </source>
</evidence>